<dbReference type="Proteomes" id="UP001208570">
    <property type="component" value="Unassembled WGS sequence"/>
</dbReference>
<organism evidence="1 2">
    <name type="scientific">Paralvinella palmiformis</name>
    <dbReference type="NCBI Taxonomy" id="53620"/>
    <lineage>
        <taxon>Eukaryota</taxon>
        <taxon>Metazoa</taxon>
        <taxon>Spiralia</taxon>
        <taxon>Lophotrochozoa</taxon>
        <taxon>Annelida</taxon>
        <taxon>Polychaeta</taxon>
        <taxon>Sedentaria</taxon>
        <taxon>Canalipalpata</taxon>
        <taxon>Terebellida</taxon>
        <taxon>Terebelliformia</taxon>
        <taxon>Alvinellidae</taxon>
        <taxon>Paralvinella</taxon>
    </lineage>
</organism>
<proteinExistence type="predicted"/>
<name>A0AAD9IZ37_9ANNE</name>
<evidence type="ECO:0000313" key="2">
    <source>
        <dbReference type="Proteomes" id="UP001208570"/>
    </source>
</evidence>
<accession>A0AAD9IZ37</accession>
<comment type="caution">
    <text evidence="1">The sequence shown here is derived from an EMBL/GenBank/DDBJ whole genome shotgun (WGS) entry which is preliminary data.</text>
</comment>
<reference evidence="1" key="1">
    <citation type="journal article" date="2023" name="Mol. Biol. Evol.">
        <title>Third-Generation Sequencing Reveals the Adaptive Role of the Epigenome in Three Deep-Sea Polychaetes.</title>
        <authorList>
            <person name="Perez M."/>
            <person name="Aroh O."/>
            <person name="Sun Y."/>
            <person name="Lan Y."/>
            <person name="Juniper S.K."/>
            <person name="Young C.R."/>
            <person name="Angers B."/>
            <person name="Qian P.Y."/>
        </authorList>
    </citation>
    <scope>NUCLEOTIDE SEQUENCE</scope>
    <source>
        <strain evidence="1">P08H-3</strain>
    </source>
</reference>
<protein>
    <submittedName>
        <fullName evidence="1">Uncharacterized protein</fullName>
    </submittedName>
</protein>
<sequence length="78" mass="8916">MVLNIPQNKDWQRVINAKSTRRQSNQPKTLLTGYTTKMRASCRRLQQLAGRLSWASTQESLSATMLNTPNSVPNIIDW</sequence>
<dbReference type="AlphaFoldDB" id="A0AAD9IZ37"/>
<keyword evidence="2" id="KW-1185">Reference proteome</keyword>
<evidence type="ECO:0000313" key="1">
    <source>
        <dbReference type="EMBL" id="KAK2143562.1"/>
    </source>
</evidence>
<dbReference type="EMBL" id="JAODUP010000831">
    <property type="protein sequence ID" value="KAK2143562.1"/>
    <property type="molecule type" value="Genomic_DNA"/>
</dbReference>
<gene>
    <name evidence="1" type="ORF">LSH36_831g00000</name>
</gene>